<gene>
    <name evidence="2" type="ORF">C7B43_04860</name>
</gene>
<dbReference type="AlphaFoldDB" id="A0A2T2X8H8"/>
<organism evidence="2 3">
    <name type="scientific">Sulfobacillus benefaciens</name>
    <dbReference type="NCBI Taxonomy" id="453960"/>
    <lineage>
        <taxon>Bacteria</taxon>
        <taxon>Bacillati</taxon>
        <taxon>Bacillota</taxon>
        <taxon>Clostridia</taxon>
        <taxon>Eubacteriales</taxon>
        <taxon>Clostridiales Family XVII. Incertae Sedis</taxon>
        <taxon>Sulfobacillus</taxon>
    </lineage>
</organism>
<keyword evidence="1" id="KW-1133">Transmembrane helix</keyword>
<keyword evidence="1" id="KW-0472">Membrane</keyword>
<sequence>MEKQKRPRKYKCTAQKHSVKSNAYGIPKKRGYLEVVIFTPSGNTKDTNELPISSGLPVGQTPEVPWAALISGMAIGLGMAVVVVRKSRIML</sequence>
<protein>
    <submittedName>
        <fullName evidence="2">Uncharacterized protein</fullName>
    </submittedName>
</protein>
<name>A0A2T2X8H8_9FIRM</name>
<accession>A0A2T2X8H8</accession>
<reference evidence="2 3" key="1">
    <citation type="journal article" date="2014" name="BMC Genomics">
        <title>Comparison of environmental and isolate Sulfobacillus genomes reveals diverse carbon, sulfur, nitrogen, and hydrogen metabolisms.</title>
        <authorList>
            <person name="Justice N.B."/>
            <person name="Norman A."/>
            <person name="Brown C.T."/>
            <person name="Singh A."/>
            <person name="Thomas B.C."/>
            <person name="Banfield J.F."/>
        </authorList>
    </citation>
    <scope>NUCLEOTIDE SEQUENCE [LARGE SCALE GENOMIC DNA]</scope>
    <source>
        <strain evidence="2">AMDSBA1</strain>
    </source>
</reference>
<evidence type="ECO:0000313" key="2">
    <source>
        <dbReference type="EMBL" id="PSR30802.1"/>
    </source>
</evidence>
<evidence type="ECO:0000313" key="3">
    <source>
        <dbReference type="Proteomes" id="UP000242699"/>
    </source>
</evidence>
<dbReference type="Proteomes" id="UP000242699">
    <property type="component" value="Unassembled WGS sequence"/>
</dbReference>
<evidence type="ECO:0000256" key="1">
    <source>
        <dbReference type="SAM" id="Phobius"/>
    </source>
</evidence>
<keyword evidence="1" id="KW-0812">Transmembrane</keyword>
<comment type="caution">
    <text evidence="2">The sequence shown here is derived from an EMBL/GenBank/DDBJ whole genome shotgun (WGS) entry which is preliminary data.</text>
</comment>
<dbReference type="EMBL" id="PXYT01000007">
    <property type="protein sequence ID" value="PSR30802.1"/>
    <property type="molecule type" value="Genomic_DNA"/>
</dbReference>
<feature type="transmembrane region" description="Helical" evidence="1">
    <location>
        <begin position="64"/>
        <end position="84"/>
    </location>
</feature>
<proteinExistence type="predicted"/>